<evidence type="ECO:0000313" key="1">
    <source>
        <dbReference type="EMBL" id="ABV44043.1"/>
    </source>
</evidence>
<organism evidence="1">
    <name type="scientific">Serratia proteamaculans (strain 568)</name>
    <dbReference type="NCBI Taxonomy" id="399741"/>
    <lineage>
        <taxon>Bacteria</taxon>
        <taxon>Pseudomonadati</taxon>
        <taxon>Pseudomonadota</taxon>
        <taxon>Gammaproteobacteria</taxon>
        <taxon>Enterobacterales</taxon>
        <taxon>Yersiniaceae</taxon>
        <taxon>Serratia</taxon>
    </lineage>
</organism>
<sequence>MSMSNIQLKLKRRCDFADMFVAGAFSKVVATKNDKGRWQLFGLSTAGNMAVFVEKARGDVREWSGLDYLAKFCANIGIEKWEVHARIK</sequence>
<dbReference type="AlphaFoldDB" id="A8GLQ3"/>
<dbReference type="HOGENOM" id="CLU_2479232_0_0_6"/>
<name>A8GLQ3_SERP5</name>
<geneLocation type="plasmid" evidence="1">
    <name>pSPRO01</name>
</geneLocation>
<reference evidence="1" key="1">
    <citation type="submission" date="2007-09" db="EMBL/GenBank/DDBJ databases">
        <title>Complete sequence of plasmid of Serratia proteamaculans 568.</title>
        <authorList>
            <consortium name="US DOE Joint Genome Institute"/>
            <person name="Copeland A."/>
            <person name="Lucas S."/>
            <person name="Lapidus A."/>
            <person name="Barry K."/>
            <person name="Glavina del Rio T."/>
            <person name="Dalin E."/>
            <person name="Tice H."/>
            <person name="Pitluck S."/>
            <person name="Chain P."/>
            <person name="Malfatti S."/>
            <person name="Shin M."/>
            <person name="Vergez L."/>
            <person name="Schmutz J."/>
            <person name="Larimer F."/>
            <person name="Land M."/>
            <person name="Hauser L."/>
            <person name="Kyrpides N."/>
            <person name="Kim E."/>
            <person name="Taghavi S."/>
            <person name="Newman L."/>
            <person name="Vangronsveld J."/>
            <person name="van der Lelie D."/>
            <person name="Richardson P."/>
        </authorList>
    </citation>
    <scope>NUCLEOTIDE SEQUENCE [LARGE SCALE GENOMIC DNA]</scope>
    <source>
        <strain evidence="1">568</strain>
        <plasmid evidence="1">pSPRO01</plasmid>
    </source>
</reference>
<keyword evidence="1" id="KW-0614">Plasmid</keyword>
<dbReference type="eggNOG" id="ENOG502ZFXC">
    <property type="taxonomic scope" value="Bacteria"/>
</dbReference>
<proteinExistence type="predicted"/>
<gene>
    <name evidence="1" type="ordered locus">Spro_4951</name>
</gene>
<accession>A8GLQ3</accession>
<dbReference type="KEGG" id="spe:Spro_4951"/>
<dbReference type="EMBL" id="CP000827">
    <property type="protein sequence ID" value="ABV44043.1"/>
    <property type="molecule type" value="Genomic_DNA"/>
</dbReference>
<protein>
    <submittedName>
        <fullName evidence="1">Putative bacteriophage protein</fullName>
    </submittedName>
</protein>